<keyword evidence="5" id="KW-1185">Reference proteome</keyword>
<dbReference type="PANTHER" id="PTHR43877:SF2">
    <property type="entry name" value="AMINOALKYLPHOSPHONATE N-ACETYLTRANSFERASE-RELATED"/>
    <property type="match status" value="1"/>
</dbReference>
<keyword evidence="2" id="KW-0012">Acyltransferase</keyword>
<reference evidence="4" key="1">
    <citation type="submission" date="2021-06" db="EMBL/GenBank/DDBJ databases">
        <authorList>
            <person name="Criscuolo A."/>
        </authorList>
    </citation>
    <scope>NUCLEOTIDE SEQUENCE</scope>
    <source>
        <strain evidence="4">CIP111600</strain>
    </source>
</reference>
<proteinExistence type="predicted"/>
<dbReference type="GO" id="GO:0016747">
    <property type="term" value="F:acyltransferase activity, transferring groups other than amino-acyl groups"/>
    <property type="evidence" value="ECO:0007669"/>
    <property type="project" value="InterPro"/>
</dbReference>
<evidence type="ECO:0000313" key="5">
    <source>
        <dbReference type="Proteomes" id="UP000693672"/>
    </source>
</evidence>
<dbReference type="PANTHER" id="PTHR43877">
    <property type="entry name" value="AMINOALKYLPHOSPHONATE N-ACETYLTRANSFERASE-RELATED-RELATED"/>
    <property type="match status" value="1"/>
</dbReference>
<protein>
    <recommendedName>
        <fullName evidence="3">N-acetyltransferase domain-containing protein</fullName>
    </recommendedName>
</protein>
<gene>
    <name evidence="4" type="ORF">PAESOLCIP111_02226</name>
</gene>
<dbReference type="Proteomes" id="UP000693672">
    <property type="component" value="Unassembled WGS sequence"/>
</dbReference>
<sequence>MSEMTIRKAQLSDALPLCGLSEQLGYPAEERLMRERLSRIMQDTDHAVFVMEHETYGVVGWVHVHGRHLLESDPFAEIGGLVVDQRCQRMGIGKQLMRSCEQWAREAGYGIVRVRSGAQRTDAHAFYKGIGYEHVKAQQVFNLNLNANR</sequence>
<dbReference type="RefSeq" id="WP_246627392.1">
    <property type="nucleotide sequence ID" value="NZ_CAJVAS010000007.1"/>
</dbReference>
<dbReference type="EMBL" id="CAJVAS010000007">
    <property type="protein sequence ID" value="CAG7619616.1"/>
    <property type="molecule type" value="Genomic_DNA"/>
</dbReference>
<comment type="caution">
    <text evidence="4">The sequence shown here is derived from an EMBL/GenBank/DDBJ whole genome shotgun (WGS) entry which is preliminary data.</text>
</comment>
<dbReference type="PROSITE" id="PS51186">
    <property type="entry name" value="GNAT"/>
    <property type="match status" value="1"/>
</dbReference>
<accession>A0A916JZV2</accession>
<keyword evidence="1" id="KW-0808">Transferase</keyword>
<evidence type="ECO:0000256" key="2">
    <source>
        <dbReference type="ARBA" id="ARBA00023315"/>
    </source>
</evidence>
<evidence type="ECO:0000259" key="3">
    <source>
        <dbReference type="PROSITE" id="PS51186"/>
    </source>
</evidence>
<dbReference type="AlphaFoldDB" id="A0A916JZV2"/>
<dbReference type="Pfam" id="PF00583">
    <property type="entry name" value="Acetyltransf_1"/>
    <property type="match status" value="1"/>
</dbReference>
<evidence type="ECO:0000256" key="1">
    <source>
        <dbReference type="ARBA" id="ARBA00022679"/>
    </source>
</evidence>
<dbReference type="InterPro" id="IPR000182">
    <property type="entry name" value="GNAT_dom"/>
</dbReference>
<organism evidence="4 5">
    <name type="scientific">Paenibacillus solanacearum</name>
    <dbReference type="NCBI Taxonomy" id="2048548"/>
    <lineage>
        <taxon>Bacteria</taxon>
        <taxon>Bacillati</taxon>
        <taxon>Bacillota</taxon>
        <taxon>Bacilli</taxon>
        <taxon>Bacillales</taxon>
        <taxon>Paenibacillaceae</taxon>
        <taxon>Paenibacillus</taxon>
    </lineage>
</organism>
<feature type="domain" description="N-acetyltransferase" evidence="3">
    <location>
        <begin position="4"/>
        <end position="149"/>
    </location>
</feature>
<name>A0A916JZV2_9BACL</name>
<dbReference type="CDD" id="cd04301">
    <property type="entry name" value="NAT_SF"/>
    <property type="match status" value="1"/>
</dbReference>
<dbReference type="InterPro" id="IPR050832">
    <property type="entry name" value="Bact_Acetyltransf"/>
</dbReference>
<evidence type="ECO:0000313" key="4">
    <source>
        <dbReference type="EMBL" id="CAG7619616.1"/>
    </source>
</evidence>